<feature type="region of interest" description="Disordered" evidence="1">
    <location>
        <begin position="1"/>
        <end position="22"/>
    </location>
</feature>
<evidence type="ECO:0000256" key="1">
    <source>
        <dbReference type="SAM" id="MobiDB-lite"/>
    </source>
</evidence>
<keyword evidence="3" id="KW-1185">Reference proteome</keyword>
<name>A0A194XTQ4_MOLSC</name>
<reference evidence="2 3" key="1">
    <citation type="submission" date="2015-10" db="EMBL/GenBank/DDBJ databases">
        <title>Full genome of DAOMC 229536 Phialocephala scopiformis, a fungal endophyte of spruce producing the potent anti-insectan compound rugulosin.</title>
        <authorList>
            <consortium name="DOE Joint Genome Institute"/>
            <person name="Walker A.K."/>
            <person name="Frasz S.L."/>
            <person name="Seifert K.A."/>
            <person name="Miller J.D."/>
            <person name="Mondo S.J."/>
            <person name="Labutti K."/>
            <person name="Lipzen A."/>
            <person name="Dockter R."/>
            <person name="Kennedy M."/>
            <person name="Grigoriev I.V."/>
            <person name="Spatafora J.W."/>
        </authorList>
    </citation>
    <scope>NUCLEOTIDE SEQUENCE [LARGE SCALE GENOMIC DNA]</scope>
    <source>
        <strain evidence="2 3">CBS 120377</strain>
    </source>
</reference>
<organism evidence="2 3">
    <name type="scientific">Mollisia scopiformis</name>
    <name type="common">Conifer needle endophyte fungus</name>
    <name type="synonym">Phialocephala scopiformis</name>
    <dbReference type="NCBI Taxonomy" id="149040"/>
    <lineage>
        <taxon>Eukaryota</taxon>
        <taxon>Fungi</taxon>
        <taxon>Dikarya</taxon>
        <taxon>Ascomycota</taxon>
        <taxon>Pezizomycotina</taxon>
        <taxon>Leotiomycetes</taxon>
        <taxon>Helotiales</taxon>
        <taxon>Mollisiaceae</taxon>
        <taxon>Mollisia</taxon>
    </lineage>
</organism>
<dbReference type="KEGG" id="psco:LY89DRAFT_186636"/>
<sequence>MIVPSAPSQHQEPRYTMDKQQLGASVPGGLAKTFEEEKRELDIHASRLLATITQQVQSGHDVTVLSEILAQVSREIAYIVEKLEKCEVLPSDVYVPYVENETVAAHKPIITIAQPAQGSQGTGIIIAHKSDNANPQSTQSCQGSETILISIQHAPHRAHPWTVEVVATENSDPIRDVPDTSNNALAQNDTPFCSSESTSCSSSDSNLPSSESIRSSGLDSNPPSSESVICSNPDPGLASPSSYQTSSPSAPVTTHPTRGSGSLPPTVPPDPSVQSLSEARRNISLLIRETEHKKEKQKRCSSSMRI</sequence>
<dbReference type="GeneID" id="28815399"/>
<feature type="region of interest" description="Disordered" evidence="1">
    <location>
        <begin position="172"/>
        <end position="306"/>
    </location>
</feature>
<gene>
    <name evidence="2" type="ORF">LY89DRAFT_186636</name>
</gene>
<evidence type="ECO:0000313" key="2">
    <source>
        <dbReference type="EMBL" id="KUJ23593.1"/>
    </source>
</evidence>
<proteinExistence type="predicted"/>
<evidence type="ECO:0000313" key="3">
    <source>
        <dbReference type="Proteomes" id="UP000070700"/>
    </source>
</evidence>
<dbReference type="InParanoid" id="A0A194XTQ4"/>
<accession>A0A194XTQ4</accession>
<dbReference type="AlphaFoldDB" id="A0A194XTQ4"/>
<dbReference type="RefSeq" id="XP_018077948.1">
    <property type="nucleotide sequence ID" value="XM_018205673.1"/>
</dbReference>
<dbReference type="Proteomes" id="UP000070700">
    <property type="component" value="Unassembled WGS sequence"/>
</dbReference>
<feature type="compositionally biased region" description="Low complexity" evidence="1">
    <location>
        <begin position="239"/>
        <end position="251"/>
    </location>
</feature>
<feature type="compositionally biased region" description="Polar residues" evidence="1">
    <location>
        <begin position="179"/>
        <end position="193"/>
    </location>
</feature>
<dbReference type="EMBL" id="KQ947405">
    <property type="protein sequence ID" value="KUJ23593.1"/>
    <property type="molecule type" value="Genomic_DNA"/>
</dbReference>
<feature type="compositionally biased region" description="Low complexity" evidence="1">
    <location>
        <begin position="194"/>
        <end position="212"/>
    </location>
</feature>
<feature type="compositionally biased region" description="Polar residues" evidence="1">
    <location>
        <begin position="213"/>
        <end position="230"/>
    </location>
</feature>
<feature type="compositionally biased region" description="Polar residues" evidence="1">
    <location>
        <begin position="1"/>
        <end position="10"/>
    </location>
</feature>
<protein>
    <submittedName>
        <fullName evidence="2">Uncharacterized protein</fullName>
    </submittedName>
</protein>